<sequence>MHPFLRVSNLSKLPTSTRVISLPRVNTSIIVLHLKQLAYAAASSRRTYLDVRSLSQAVSDLPDQLQPLALPAFYVTLDPSDIPVILEGLDSPTLLEDVKALHLRINQVDISLLSIATLLSVAFDHIPPLAFLDLWPRTRRWIDFRCTYQEHLPAVSIAKPYTVYLQIFWWFARSPQVAGLVNATPGVLNLVGRVMHESDSFQWCKYLVHWFQQNQALEHRDLEELIMGAGGTRRDLASVILLHLNRAVPTPEYDVTADSALNLLGALLLVREMMDGKLDDSALRNVLLSQGIVTACTTISRALARSTHEMGRNVAFGFLATLVSGMMRSPAHPRIAESLRAGLVPAIFSCSSGDNESTLVPVLQQVLPPSTVYHSVLSQLRLSLSDVRNVDTQENITSPTLLQYWQQFLVLAEHRLDVMKEYDAGSFTAPRTCGNLFRPLQFLTVHKVRQPRQ</sequence>
<name>A0AAD7HWV6_9AGAR</name>
<evidence type="ECO:0000313" key="2">
    <source>
        <dbReference type="Proteomes" id="UP001215598"/>
    </source>
</evidence>
<gene>
    <name evidence="1" type="ORF">B0H16DRAFT_1775396</name>
</gene>
<proteinExistence type="predicted"/>
<dbReference type="EMBL" id="JARKIB010000162">
    <property type="protein sequence ID" value="KAJ7729915.1"/>
    <property type="molecule type" value="Genomic_DNA"/>
</dbReference>
<comment type="caution">
    <text evidence="1">The sequence shown here is derived from an EMBL/GenBank/DDBJ whole genome shotgun (WGS) entry which is preliminary data.</text>
</comment>
<keyword evidence="2" id="KW-1185">Reference proteome</keyword>
<reference evidence="1" key="1">
    <citation type="submission" date="2023-03" db="EMBL/GenBank/DDBJ databases">
        <title>Massive genome expansion in bonnet fungi (Mycena s.s.) driven by repeated elements and novel gene families across ecological guilds.</title>
        <authorList>
            <consortium name="Lawrence Berkeley National Laboratory"/>
            <person name="Harder C.B."/>
            <person name="Miyauchi S."/>
            <person name="Viragh M."/>
            <person name="Kuo A."/>
            <person name="Thoen E."/>
            <person name="Andreopoulos B."/>
            <person name="Lu D."/>
            <person name="Skrede I."/>
            <person name="Drula E."/>
            <person name="Henrissat B."/>
            <person name="Morin E."/>
            <person name="Kohler A."/>
            <person name="Barry K."/>
            <person name="LaButti K."/>
            <person name="Morin E."/>
            <person name="Salamov A."/>
            <person name="Lipzen A."/>
            <person name="Mereny Z."/>
            <person name="Hegedus B."/>
            <person name="Baldrian P."/>
            <person name="Stursova M."/>
            <person name="Weitz H."/>
            <person name="Taylor A."/>
            <person name="Grigoriev I.V."/>
            <person name="Nagy L.G."/>
            <person name="Martin F."/>
            <person name="Kauserud H."/>
        </authorList>
    </citation>
    <scope>NUCLEOTIDE SEQUENCE</scope>
    <source>
        <strain evidence="1">CBHHK182m</strain>
    </source>
</reference>
<protein>
    <submittedName>
        <fullName evidence="1">Uncharacterized protein</fullName>
    </submittedName>
</protein>
<dbReference type="AlphaFoldDB" id="A0AAD7HWV6"/>
<evidence type="ECO:0000313" key="1">
    <source>
        <dbReference type="EMBL" id="KAJ7729915.1"/>
    </source>
</evidence>
<dbReference type="Proteomes" id="UP001215598">
    <property type="component" value="Unassembled WGS sequence"/>
</dbReference>
<accession>A0AAD7HWV6</accession>
<organism evidence="1 2">
    <name type="scientific">Mycena metata</name>
    <dbReference type="NCBI Taxonomy" id="1033252"/>
    <lineage>
        <taxon>Eukaryota</taxon>
        <taxon>Fungi</taxon>
        <taxon>Dikarya</taxon>
        <taxon>Basidiomycota</taxon>
        <taxon>Agaricomycotina</taxon>
        <taxon>Agaricomycetes</taxon>
        <taxon>Agaricomycetidae</taxon>
        <taxon>Agaricales</taxon>
        <taxon>Marasmiineae</taxon>
        <taxon>Mycenaceae</taxon>
        <taxon>Mycena</taxon>
    </lineage>
</organism>